<accession>A0ABQ6CUH8</accession>
<name>A0ABQ6CUH8_9HYPH</name>
<dbReference type="PROSITE" id="PS00143">
    <property type="entry name" value="INSULINASE"/>
    <property type="match status" value="1"/>
</dbReference>
<dbReference type="SUPFAM" id="SSF63411">
    <property type="entry name" value="LuxS/MPP-like metallohydrolase"/>
    <property type="match status" value="2"/>
</dbReference>
<keyword evidence="6" id="KW-0862">Zinc</keyword>
<evidence type="ECO:0000313" key="12">
    <source>
        <dbReference type="EMBL" id="GLS24018.1"/>
    </source>
</evidence>
<dbReference type="InterPro" id="IPR011765">
    <property type="entry name" value="Pept_M16_N"/>
</dbReference>
<dbReference type="InterPro" id="IPR007863">
    <property type="entry name" value="Peptidase_M16_C"/>
</dbReference>
<reference evidence="13" key="1">
    <citation type="journal article" date="2019" name="Int. J. Syst. Evol. Microbiol.">
        <title>The Global Catalogue of Microorganisms (GCM) 10K type strain sequencing project: providing services to taxonomists for standard genome sequencing and annotation.</title>
        <authorList>
            <consortium name="The Broad Institute Genomics Platform"/>
            <consortium name="The Broad Institute Genome Sequencing Center for Infectious Disease"/>
            <person name="Wu L."/>
            <person name="Ma J."/>
        </authorList>
    </citation>
    <scope>NUCLEOTIDE SEQUENCE [LARGE SCALE GENOMIC DNA]</scope>
    <source>
        <strain evidence="13">NBRC 101365</strain>
    </source>
</reference>
<comment type="caution">
    <text evidence="12">The sequence shown here is derived from an EMBL/GenBank/DDBJ whole genome shotgun (WGS) entry which is preliminary data.</text>
</comment>
<dbReference type="Proteomes" id="UP001156882">
    <property type="component" value="Unassembled WGS sequence"/>
</dbReference>
<feature type="compositionally biased region" description="Basic and acidic residues" evidence="9">
    <location>
        <begin position="228"/>
        <end position="246"/>
    </location>
</feature>
<feature type="domain" description="Peptidase M16 N-terminal" evidence="10">
    <location>
        <begin position="31"/>
        <end position="176"/>
    </location>
</feature>
<evidence type="ECO:0000256" key="6">
    <source>
        <dbReference type="ARBA" id="ARBA00022833"/>
    </source>
</evidence>
<gene>
    <name evidence="12" type="ORF">GCM10007874_70390</name>
</gene>
<sequence>MTIALIPGLGGASQAQGPAITDFYLDNGLHVVVIPDHRAPVVTHMIWYKVGGADEPKGKSGIAHFLEHLMFKGTEKNPGGFSKQVAELGGQENAFTSLDYTAYFQRVAKEHLGAMMAFEADRMTGLALTDEVVNPERNVVLEERKMRVDNDPGSQLAEEIASTLFTHHPYGTPIIGWEDEIEGLTRQDAIDFHARFYTPNNASLIVAGDVTAEEVRTLAEATYGQVTRRAEPPPRLRPQEPPQRADRRVRLADKRVEQPIYQRHWRAPSYIRARNGEGEVLDLLSQILGGGQTSRLYRSLVVDKKVASAAGAFYGGSAVDETRFGVWGIPMPGVSFEALEAAIDEEIARIVGEGVTDDELERAKTRLVADAIYAQDNQSTLARYYGTMLSVGGKVEDLQLWPQRIAAVAAERLPEVGRLVLTNGKSVVGLLEGQAA</sequence>
<keyword evidence="5" id="KW-0378">Hydrolase</keyword>
<protein>
    <submittedName>
        <fullName evidence="12">Peptidase M16</fullName>
    </submittedName>
</protein>
<evidence type="ECO:0000256" key="7">
    <source>
        <dbReference type="ARBA" id="ARBA00023049"/>
    </source>
</evidence>
<dbReference type="EMBL" id="BSPC01000095">
    <property type="protein sequence ID" value="GLS24018.1"/>
    <property type="molecule type" value="Genomic_DNA"/>
</dbReference>
<evidence type="ECO:0000256" key="2">
    <source>
        <dbReference type="ARBA" id="ARBA00007261"/>
    </source>
</evidence>
<dbReference type="InterPro" id="IPR050626">
    <property type="entry name" value="Peptidase_M16"/>
</dbReference>
<keyword evidence="13" id="KW-1185">Reference proteome</keyword>
<dbReference type="Gene3D" id="3.30.830.10">
    <property type="entry name" value="Metalloenzyme, LuxS/M16 peptidase-like"/>
    <property type="match status" value="2"/>
</dbReference>
<feature type="domain" description="Peptidase M16 C-terminal" evidence="11">
    <location>
        <begin position="184"/>
        <end position="367"/>
    </location>
</feature>
<dbReference type="RefSeq" id="WP_284316939.1">
    <property type="nucleotide sequence ID" value="NZ_BSPC01000095.1"/>
</dbReference>
<keyword evidence="4" id="KW-0479">Metal-binding</keyword>
<keyword evidence="7" id="KW-0482">Metalloprotease</keyword>
<evidence type="ECO:0000256" key="9">
    <source>
        <dbReference type="SAM" id="MobiDB-lite"/>
    </source>
</evidence>
<evidence type="ECO:0000313" key="13">
    <source>
        <dbReference type="Proteomes" id="UP001156882"/>
    </source>
</evidence>
<evidence type="ECO:0000256" key="5">
    <source>
        <dbReference type="ARBA" id="ARBA00022801"/>
    </source>
</evidence>
<comment type="similarity">
    <text evidence="2 8">Belongs to the peptidase M16 family.</text>
</comment>
<evidence type="ECO:0000256" key="4">
    <source>
        <dbReference type="ARBA" id="ARBA00022723"/>
    </source>
</evidence>
<evidence type="ECO:0000256" key="8">
    <source>
        <dbReference type="RuleBase" id="RU004447"/>
    </source>
</evidence>
<proteinExistence type="inferred from homology"/>
<comment type="cofactor">
    <cofactor evidence="1">
        <name>Zn(2+)</name>
        <dbReference type="ChEBI" id="CHEBI:29105"/>
    </cofactor>
</comment>
<dbReference type="PANTHER" id="PTHR43690">
    <property type="entry name" value="NARDILYSIN"/>
    <property type="match status" value="1"/>
</dbReference>
<dbReference type="InterPro" id="IPR001431">
    <property type="entry name" value="Pept_M16_Zn_BS"/>
</dbReference>
<organism evidence="12 13">
    <name type="scientific">Labrys miyagiensis</name>
    <dbReference type="NCBI Taxonomy" id="346912"/>
    <lineage>
        <taxon>Bacteria</taxon>
        <taxon>Pseudomonadati</taxon>
        <taxon>Pseudomonadota</taxon>
        <taxon>Alphaproteobacteria</taxon>
        <taxon>Hyphomicrobiales</taxon>
        <taxon>Xanthobacteraceae</taxon>
        <taxon>Labrys</taxon>
    </lineage>
</organism>
<evidence type="ECO:0000259" key="11">
    <source>
        <dbReference type="Pfam" id="PF05193"/>
    </source>
</evidence>
<evidence type="ECO:0000256" key="1">
    <source>
        <dbReference type="ARBA" id="ARBA00001947"/>
    </source>
</evidence>
<feature type="region of interest" description="Disordered" evidence="9">
    <location>
        <begin position="225"/>
        <end position="246"/>
    </location>
</feature>
<evidence type="ECO:0000256" key="3">
    <source>
        <dbReference type="ARBA" id="ARBA00022670"/>
    </source>
</evidence>
<dbReference type="InterPro" id="IPR011249">
    <property type="entry name" value="Metalloenz_LuxS/M16"/>
</dbReference>
<keyword evidence="3" id="KW-0645">Protease</keyword>
<dbReference type="PANTHER" id="PTHR43690:SF17">
    <property type="entry name" value="PROTEIN YHJJ"/>
    <property type="match status" value="1"/>
</dbReference>
<dbReference type="Pfam" id="PF05193">
    <property type="entry name" value="Peptidase_M16_C"/>
    <property type="match status" value="1"/>
</dbReference>
<evidence type="ECO:0000259" key="10">
    <source>
        <dbReference type="Pfam" id="PF00675"/>
    </source>
</evidence>
<dbReference type="Pfam" id="PF00675">
    <property type="entry name" value="Peptidase_M16"/>
    <property type="match status" value="1"/>
</dbReference>